<gene>
    <name evidence="5" type="primary">rpiB</name>
    <name evidence="5" type="ordered locus">HMU06480</name>
</gene>
<evidence type="ECO:0000256" key="3">
    <source>
        <dbReference type="PIRSR" id="PIRSR005384-1"/>
    </source>
</evidence>
<dbReference type="NCBIfam" id="TIGR01120">
    <property type="entry name" value="rpiB"/>
    <property type="match status" value="1"/>
</dbReference>
<accession>D3UHD4</accession>
<dbReference type="GO" id="GO:0009052">
    <property type="term" value="P:pentose-phosphate shunt, non-oxidative branch"/>
    <property type="evidence" value="ECO:0007669"/>
    <property type="project" value="TreeGrafter"/>
</dbReference>
<dbReference type="SUPFAM" id="SSF89623">
    <property type="entry name" value="Ribose/Galactose isomerase RpiB/AlsB"/>
    <property type="match status" value="1"/>
</dbReference>
<dbReference type="PANTHER" id="PTHR30345">
    <property type="entry name" value="RIBOSE-5-PHOSPHATE ISOMERASE B"/>
    <property type="match status" value="1"/>
</dbReference>
<evidence type="ECO:0000313" key="5">
    <source>
        <dbReference type="EMBL" id="CBG39906.1"/>
    </source>
</evidence>
<comment type="similarity">
    <text evidence="1">Belongs to the LacAB/RpiB family.</text>
</comment>
<feature type="binding site" evidence="4">
    <location>
        <position position="111"/>
    </location>
    <ligand>
        <name>D-ribulose 5-phosphate</name>
        <dbReference type="ChEBI" id="CHEBI:58121"/>
    </ligand>
</feature>
<dbReference type="EMBL" id="FN555004">
    <property type="protein sequence ID" value="CBG39906.1"/>
    <property type="molecule type" value="Genomic_DNA"/>
</dbReference>
<dbReference type="InterPro" id="IPR003500">
    <property type="entry name" value="RpiB_LacA_LacB"/>
</dbReference>
<dbReference type="STRING" id="679897.HMU06480"/>
<dbReference type="GO" id="GO:0004751">
    <property type="term" value="F:ribose-5-phosphate isomerase activity"/>
    <property type="evidence" value="ECO:0007669"/>
    <property type="project" value="UniProtKB-EC"/>
</dbReference>
<sequence length="160" mass="17956">MKNKNTKEEKQGRMKYFLGADHAGLKLGEFVRNFLQIHGYEVQCFFPTESKVDYPDYAKKVCCAVLKNPPSRGILICGTGIGMSMSANRFQGIRAAICTDAYMAKMTRMHNDCNVLCLGARLLGEGVVESILEVFLQTEFEGGRHIARIEKMDKDCYVGQ</sequence>
<dbReference type="NCBIfam" id="TIGR00689">
    <property type="entry name" value="rpiB_lacA_lacB"/>
    <property type="match status" value="1"/>
</dbReference>
<dbReference type="InterPro" id="IPR036569">
    <property type="entry name" value="RpiB_LacA_LacB_sf"/>
</dbReference>
<dbReference type="EC" id="5.3.1.6" evidence="5"/>
<dbReference type="eggNOG" id="COG0698">
    <property type="taxonomic scope" value="Bacteria"/>
</dbReference>
<evidence type="ECO:0000313" key="6">
    <source>
        <dbReference type="Proteomes" id="UP000001522"/>
    </source>
</evidence>
<keyword evidence="2 5" id="KW-0413">Isomerase</keyword>
<reference evidence="5 6" key="1">
    <citation type="journal article" date="2010" name="BMC Genomics">
        <title>Comparative genomics and proteomics of Helicobacter mustelae, an ulcerogenic and carcinogenic gastric pathogen.</title>
        <authorList>
            <person name="O'Toole P.W."/>
            <person name="Snelling W.J."/>
            <person name="Canchaya C."/>
            <person name="Forde B.M."/>
            <person name="Hardie K.R."/>
            <person name="Josenhans C."/>
            <person name="Graham R.L.J."/>
            <person name="McMullan G."/>
            <person name="Parkhill J."/>
            <person name="Belda E."/>
            <person name="Bentley S.D."/>
        </authorList>
    </citation>
    <scope>NUCLEOTIDE SEQUENCE [LARGE SCALE GENOMIC DNA]</scope>
    <source>
        <strain evidence="6">ATCC 43772 / LMG 18044 / NCTC 12198 / 12198</strain>
    </source>
</reference>
<feature type="binding site" evidence="4">
    <location>
        <position position="144"/>
    </location>
    <ligand>
        <name>D-ribulose 5-phosphate</name>
        <dbReference type="ChEBI" id="CHEBI:58121"/>
    </ligand>
</feature>
<feature type="active site" description="Proton acceptor" evidence="3">
    <location>
        <position position="77"/>
    </location>
</feature>
<protein>
    <submittedName>
        <fullName evidence="5">Ribose 5-phosphate isomerase</fullName>
        <ecNumber evidence="5">5.3.1.6</ecNumber>
    </submittedName>
</protein>
<dbReference type="PIRSF" id="PIRSF005384">
    <property type="entry name" value="RpiB_LacA_B"/>
    <property type="match status" value="1"/>
</dbReference>
<dbReference type="HOGENOM" id="CLU_091396_4_1_7"/>
<dbReference type="NCBIfam" id="NF004051">
    <property type="entry name" value="PRK05571.1"/>
    <property type="match status" value="1"/>
</dbReference>
<dbReference type="AlphaFoldDB" id="D3UHD4"/>
<dbReference type="Pfam" id="PF02502">
    <property type="entry name" value="LacAB_rpiB"/>
    <property type="match status" value="1"/>
</dbReference>
<keyword evidence="6" id="KW-1185">Reference proteome</keyword>
<organism evidence="5 6">
    <name type="scientific">Helicobacter mustelae (strain ATCC 43772 / CCUG 25715 / CIP 103759 / LMG 18044 / NCTC 12198 / R85-136P)</name>
    <name type="common">Campylobacter mustelae</name>
    <dbReference type="NCBI Taxonomy" id="679897"/>
    <lineage>
        <taxon>Bacteria</taxon>
        <taxon>Pseudomonadati</taxon>
        <taxon>Campylobacterota</taxon>
        <taxon>Epsilonproteobacteria</taxon>
        <taxon>Campylobacterales</taxon>
        <taxon>Helicobacteraceae</taxon>
        <taxon>Helicobacter</taxon>
    </lineage>
</organism>
<feature type="binding site" evidence="4">
    <location>
        <position position="121"/>
    </location>
    <ligand>
        <name>D-ribulose 5-phosphate</name>
        <dbReference type="ChEBI" id="CHEBI:58121"/>
    </ligand>
</feature>
<evidence type="ECO:0000256" key="4">
    <source>
        <dbReference type="PIRSR" id="PIRSR005384-2"/>
    </source>
</evidence>
<feature type="active site" description="Proton donor" evidence="3">
    <location>
        <position position="110"/>
    </location>
</feature>
<dbReference type="InterPro" id="IPR004785">
    <property type="entry name" value="RpiB"/>
</dbReference>
<dbReference type="GO" id="GO:0019316">
    <property type="term" value="P:D-allose catabolic process"/>
    <property type="evidence" value="ECO:0007669"/>
    <property type="project" value="TreeGrafter"/>
</dbReference>
<dbReference type="Gene3D" id="3.40.1400.10">
    <property type="entry name" value="Sugar-phosphate isomerase, RpiB/LacA/LacB"/>
    <property type="match status" value="1"/>
</dbReference>
<dbReference type="Proteomes" id="UP000001522">
    <property type="component" value="Chromosome"/>
</dbReference>
<dbReference type="PANTHER" id="PTHR30345:SF0">
    <property type="entry name" value="DNA DAMAGE-REPAIR_TOLERATION PROTEIN DRT102"/>
    <property type="match status" value="1"/>
</dbReference>
<evidence type="ECO:0000256" key="1">
    <source>
        <dbReference type="ARBA" id="ARBA00008754"/>
    </source>
</evidence>
<name>D3UHD4_HELM1</name>
<feature type="binding site" evidence="4">
    <location>
        <begin position="78"/>
        <end position="82"/>
    </location>
    <ligand>
        <name>D-ribulose 5-phosphate</name>
        <dbReference type="ChEBI" id="CHEBI:58121"/>
    </ligand>
</feature>
<evidence type="ECO:0000256" key="2">
    <source>
        <dbReference type="ARBA" id="ARBA00023235"/>
    </source>
</evidence>
<proteinExistence type="inferred from homology"/>
<dbReference type="KEGG" id="hms:HMU06480"/>
<feature type="binding site" evidence="4">
    <location>
        <begin position="21"/>
        <end position="22"/>
    </location>
    <ligand>
        <name>D-ribulose 5-phosphate</name>
        <dbReference type="ChEBI" id="CHEBI:58121"/>
    </ligand>
</feature>
<feature type="binding site" evidence="4">
    <location>
        <position position="148"/>
    </location>
    <ligand>
        <name>D-ribulose 5-phosphate</name>
        <dbReference type="ChEBI" id="CHEBI:58121"/>
    </ligand>
</feature>
<dbReference type="RefSeq" id="WP_013022989.1">
    <property type="nucleotide sequence ID" value="NC_013949.1"/>
</dbReference>